<proteinExistence type="predicted"/>
<feature type="compositionally biased region" description="Gly residues" evidence="1">
    <location>
        <begin position="151"/>
        <end position="160"/>
    </location>
</feature>
<dbReference type="Pfam" id="PF04186">
    <property type="entry name" value="FxsA"/>
    <property type="match status" value="1"/>
</dbReference>
<keyword evidence="4" id="KW-1185">Reference proteome</keyword>
<organism evidence="3 4">
    <name type="scientific">Dactylosporangium vinaceum</name>
    <dbReference type="NCBI Taxonomy" id="53362"/>
    <lineage>
        <taxon>Bacteria</taxon>
        <taxon>Bacillati</taxon>
        <taxon>Actinomycetota</taxon>
        <taxon>Actinomycetes</taxon>
        <taxon>Micromonosporales</taxon>
        <taxon>Micromonosporaceae</taxon>
        <taxon>Dactylosporangium</taxon>
    </lineage>
</organism>
<evidence type="ECO:0000256" key="1">
    <source>
        <dbReference type="SAM" id="MobiDB-lite"/>
    </source>
</evidence>
<dbReference type="PANTHER" id="PTHR35335:SF1">
    <property type="entry name" value="UPF0716 PROTEIN FXSA"/>
    <property type="match status" value="1"/>
</dbReference>
<feature type="region of interest" description="Disordered" evidence="1">
    <location>
        <begin position="142"/>
        <end position="170"/>
    </location>
</feature>
<dbReference type="PANTHER" id="PTHR35335">
    <property type="entry name" value="UPF0716 PROTEIN FXSA"/>
    <property type="match status" value="1"/>
</dbReference>
<accession>A0ABV5MCH9</accession>
<feature type="transmembrane region" description="Helical" evidence="2">
    <location>
        <begin position="7"/>
        <end position="25"/>
    </location>
</feature>
<feature type="transmembrane region" description="Helical" evidence="2">
    <location>
        <begin position="31"/>
        <end position="49"/>
    </location>
</feature>
<dbReference type="RefSeq" id="WP_223092265.1">
    <property type="nucleotide sequence ID" value="NZ_CP061913.1"/>
</dbReference>
<dbReference type="EMBL" id="JBHMCA010000047">
    <property type="protein sequence ID" value="MFB9446550.1"/>
    <property type="molecule type" value="Genomic_DNA"/>
</dbReference>
<reference evidence="3 4" key="1">
    <citation type="submission" date="2024-09" db="EMBL/GenBank/DDBJ databases">
        <authorList>
            <person name="Sun Q."/>
            <person name="Mori K."/>
        </authorList>
    </citation>
    <scope>NUCLEOTIDE SEQUENCE [LARGE SCALE GENOMIC DNA]</scope>
    <source>
        <strain evidence="3 4">JCM 3307</strain>
    </source>
</reference>
<evidence type="ECO:0000256" key="2">
    <source>
        <dbReference type="SAM" id="Phobius"/>
    </source>
</evidence>
<dbReference type="Proteomes" id="UP001589608">
    <property type="component" value="Unassembled WGS sequence"/>
</dbReference>
<keyword evidence="2" id="KW-0472">Membrane</keyword>
<protein>
    <submittedName>
        <fullName evidence="3">FxsA family protein</fullName>
    </submittedName>
</protein>
<keyword evidence="2" id="KW-1133">Transmembrane helix</keyword>
<comment type="caution">
    <text evidence="3">The sequence shown here is derived from an EMBL/GenBank/DDBJ whole genome shotgun (WGS) entry which is preliminary data.</text>
</comment>
<dbReference type="InterPro" id="IPR007313">
    <property type="entry name" value="FxsA"/>
</dbReference>
<dbReference type="NCBIfam" id="NF008528">
    <property type="entry name" value="PRK11463.1-2"/>
    <property type="match status" value="1"/>
</dbReference>
<gene>
    <name evidence="3" type="ORF">ACFFTR_25975</name>
</gene>
<evidence type="ECO:0000313" key="4">
    <source>
        <dbReference type="Proteomes" id="UP001589608"/>
    </source>
</evidence>
<evidence type="ECO:0000313" key="3">
    <source>
        <dbReference type="EMBL" id="MFB9446550.1"/>
    </source>
</evidence>
<keyword evidence="2" id="KW-0812">Transmembrane</keyword>
<sequence length="170" mass="17555">MRGLGWAAIGAFLLVIAEITVFVLVAQAIGWLWAILIGLATTVVGLMLVKREGVRAWRRLRAAFGEGRPAGGEVSDGVTGLAGALLLIVPGYLTDAAGLLLLVPPVRHLADRQVRRATERRISPAAAGDLFGPRVVRAERTPPAAAAATGGDPGPAGGAGEIVEGEIVER</sequence>
<name>A0ABV5MCH9_9ACTN</name>